<organism evidence="2 3">
    <name type="scientific">Cladobotryum mycophilum</name>
    <dbReference type="NCBI Taxonomy" id="491253"/>
    <lineage>
        <taxon>Eukaryota</taxon>
        <taxon>Fungi</taxon>
        <taxon>Dikarya</taxon>
        <taxon>Ascomycota</taxon>
        <taxon>Pezizomycotina</taxon>
        <taxon>Sordariomycetes</taxon>
        <taxon>Hypocreomycetidae</taxon>
        <taxon>Hypocreales</taxon>
        <taxon>Hypocreaceae</taxon>
        <taxon>Cladobotryum</taxon>
    </lineage>
</organism>
<feature type="compositionally biased region" description="Polar residues" evidence="1">
    <location>
        <begin position="19"/>
        <end position="29"/>
    </location>
</feature>
<gene>
    <name evidence="2" type="ORF">PT974_02243</name>
</gene>
<reference evidence="2 3" key="1">
    <citation type="submission" date="2024-01" db="EMBL/GenBank/DDBJ databases">
        <title>Complete genome of Cladobotryum mycophilum ATHUM6906.</title>
        <authorList>
            <person name="Christinaki A.C."/>
            <person name="Myridakis A.I."/>
            <person name="Kouvelis V.N."/>
        </authorList>
    </citation>
    <scope>NUCLEOTIDE SEQUENCE [LARGE SCALE GENOMIC DNA]</scope>
    <source>
        <strain evidence="2 3">ATHUM6906</strain>
    </source>
</reference>
<sequence length="250" mass="27523">MHDYLAARQQVETAHSARTPASTMPSTPQIRRRASFRERFWSKASANYNSDDDDFTPDSHATTVRRSVYIPVCAASGFANTVSSPREPQFKGHLSAMREDEEEEASTASSKTLAPAATRLSQQLIEPGHLYVHTELEPQSEEGDFAAFIAAAEADERARRVLAAAEQRGSLVIGGASHKRRDSGYYSSSFGPRDRDPYSRSPPAAVATPAAATPRTLKRQQSIRAFGQRIAEYIRPLRPEPASTPRTYGQ</sequence>
<evidence type="ECO:0000313" key="2">
    <source>
        <dbReference type="EMBL" id="KAK5996896.1"/>
    </source>
</evidence>
<proteinExistence type="predicted"/>
<dbReference type="EMBL" id="JAVFKD010000002">
    <property type="protein sequence ID" value="KAK5996896.1"/>
    <property type="molecule type" value="Genomic_DNA"/>
</dbReference>
<dbReference type="Proteomes" id="UP001338125">
    <property type="component" value="Unassembled WGS sequence"/>
</dbReference>
<feature type="compositionally biased region" description="Low complexity" evidence="1">
    <location>
        <begin position="199"/>
        <end position="214"/>
    </location>
</feature>
<keyword evidence="3" id="KW-1185">Reference proteome</keyword>
<evidence type="ECO:0000256" key="1">
    <source>
        <dbReference type="SAM" id="MobiDB-lite"/>
    </source>
</evidence>
<feature type="region of interest" description="Disordered" evidence="1">
    <location>
        <begin position="174"/>
        <end position="220"/>
    </location>
</feature>
<accession>A0ABR0SXI4</accession>
<feature type="region of interest" description="Disordered" evidence="1">
    <location>
        <begin position="1"/>
        <end position="32"/>
    </location>
</feature>
<comment type="caution">
    <text evidence="2">The sequence shown here is derived from an EMBL/GenBank/DDBJ whole genome shotgun (WGS) entry which is preliminary data.</text>
</comment>
<evidence type="ECO:0000313" key="3">
    <source>
        <dbReference type="Proteomes" id="UP001338125"/>
    </source>
</evidence>
<name>A0ABR0SXI4_9HYPO</name>
<protein>
    <submittedName>
        <fullName evidence="2">Uncharacterized protein</fullName>
    </submittedName>
</protein>